<feature type="region of interest" description="Disordered" evidence="3">
    <location>
        <begin position="962"/>
        <end position="1020"/>
    </location>
</feature>
<dbReference type="GO" id="GO:0004190">
    <property type="term" value="F:aspartic-type endopeptidase activity"/>
    <property type="evidence" value="ECO:0007669"/>
    <property type="project" value="UniProtKB-KW"/>
</dbReference>
<feature type="compositionally biased region" description="Low complexity" evidence="3">
    <location>
        <begin position="1295"/>
        <end position="1308"/>
    </location>
</feature>
<keyword evidence="1" id="KW-0064">Aspartyl protease</keyword>
<dbReference type="Pfam" id="PF13352">
    <property type="entry name" value="DUF4100"/>
    <property type="match status" value="1"/>
</dbReference>
<feature type="compositionally biased region" description="Low complexity" evidence="3">
    <location>
        <begin position="982"/>
        <end position="995"/>
    </location>
</feature>
<dbReference type="Proteomes" id="UP000703269">
    <property type="component" value="Unassembled WGS sequence"/>
</dbReference>
<feature type="compositionally biased region" description="Low complexity" evidence="3">
    <location>
        <begin position="21"/>
        <end position="33"/>
    </location>
</feature>
<gene>
    <name evidence="5" type="ORF">PsYK624_135050</name>
</gene>
<feature type="region of interest" description="Disordered" evidence="3">
    <location>
        <begin position="2044"/>
        <end position="2147"/>
    </location>
</feature>
<reference evidence="5 6" key="1">
    <citation type="submission" date="2021-08" db="EMBL/GenBank/DDBJ databases">
        <title>Draft Genome Sequence of Phanerochaete sordida strain YK-624.</title>
        <authorList>
            <person name="Mori T."/>
            <person name="Dohra H."/>
            <person name="Suzuki T."/>
            <person name="Kawagishi H."/>
            <person name="Hirai H."/>
        </authorList>
    </citation>
    <scope>NUCLEOTIDE SEQUENCE [LARGE SCALE GENOMIC DNA]</scope>
    <source>
        <strain evidence="5 6">YK-624</strain>
    </source>
</reference>
<keyword evidence="1" id="KW-0645">Protease</keyword>
<dbReference type="InterPro" id="IPR051144">
    <property type="entry name" value="Formin_homology_domain"/>
</dbReference>
<feature type="compositionally biased region" description="Basic and acidic residues" evidence="3">
    <location>
        <begin position="2126"/>
        <end position="2139"/>
    </location>
</feature>
<feature type="region of interest" description="Disordered" evidence="3">
    <location>
        <begin position="1877"/>
        <end position="1898"/>
    </location>
</feature>
<evidence type="ECO:0000256" key="2">
    <source>
        <dbReference type="SAM" id="Coils"/>
    </source>
</evidence>
<feature type="compositionally biased region" description="Low complexity" evidence="3">
    <location>
        <begin position="1"/>
        <end position="11"/>
    </location>
</feature>
<feature type="compositionally biased region" description="Low complexity" evidence="3">
    <location>
        <begin position="400"/>
        <end position="411"/>
    </location>
</feature>
<feature type="domain" description="DUF4100" evidence="4">
    <location>
        <begin position="485"/>
        <end position="737"/>
    </location>
</feature>
<feature type="region of interest" description="Disordered" evidence="3">
    <location>
        <begin position="2605"/>
        <end position="2638"/>
    </location>
</feature>
<dbReference type="PANTHER" id="PTHR45733:SF31">
    <property type="entry name" value="GENOME ASSEMBLY, CHROMOSOME: II"/>
    <property type="match status" value="1"/>
</dbReference>
<dbReference type="InterPro" id="IPR001969">
    <property type="entry name" value="Aspartic_peptidase_AS"/>
</dbReference>
<evidence type="ECO:0000256" key="1">
    <source>
        <dbReference type="ARBA" id="ARBA00022750"/>
    </source>
</evidence>
<dbReference type="InterPro" id="IPR021109">
    <property type="entry name" value="Peptidase_aspartic_dom_sf"/>
</dbReference>
<evidence type="ECO:0000313" key="6">
    <source>
        <dbReference type="Proteomes" id="UP000703269"/>
    </source>
</evidence>
<feature type="compositionally biased region" description="Basic and acidic residues" evidence="3">
    <location>
        <begin position="1044"/>
        <end position="1058"/>
    </location>
</feature>
<sequence length="3186" mass="352243">MPPMLAPQGQGQQPGQGQQGQGQQQGQPQQNQPQGGGVQGAAPVAPGGGGVVDLPLPGTKGAPKKFKGKHSEVLPFFHFYDRLCQKHHVTTDHDKVTSITQYCSRAVHKFMEGLASYQTPNWNAFVRDIQKYYEADKDSKRYATSDLQKLSHRSRSKSIKTLKAWNRYMRDFIRIGGWLMQNSLITDRDYKYYFWMGINEDFRDKVESRLVARLPNHDMSTPFEVDDVISVAESLLHRRRFDQDRLVSEVETGDSDSDTSSSDSSDSESESDMSEDDKVKKKKKPKKRSKSRESSRVKSSAKSKTQATKKPAKRTVRIQSPEPEAAASSDSDAPPSRMTYRPSTPVKEKSRDDPEMEELIGQLKKMQIDDPAYAISYFRAVNRNPLVKEIVAAPVDRRQAAAPAAPTAPRSRNFERETPPHLGAGAQSFQTRPENRTCFGCGALGHTMSRCDKLQEYFTNGTISRDEKGFISLTSGAPLYRRRDEDWVSAIKRATQPQASYVSVHAAQKADKPKSPRAKKSAVQYYSCESESQQDQGQPSSPEEESEVDVLEATRADKTITSNRKERFDGVWIPTPKELEERRKKQNLPPTPFRRGPPRGARGEAGPSRAQVPVSVPAPDPVPVPVDVSPPTFNPNDDDAFMEDLTRPPPPSSKGKQRAEPMRDITNHKAKLAGGKTDVEGGLRRQPRRSDVQAQSDPKNMLSKVLNAPITIAVGELLGVSKEMAQQVQEVIKPKNAASKAKGDEKAVVTQYEARQLPSQAPACATAITFPSRPRGQLIRLKLEVDGNPITAIIDTGSQLNIVNRRVWQSTVGRPIDVTKQIIMGDANGGEGVLQGFVSDVPLTCGAVTTYASLFIGTKAPFDLLLGRPWQRGNYVSIDERIDGTYLLFKDRSMVVRYEMLVSPEQEVDPALQEYLDRTHHLVNVVTGVETADVDLDFEFRAPRLPRRQTGRVAAMLQNARIQEIDATSEDSTLSTDDPGSDAEGPSSSASSCESIDTVAETPPSSGSTDVDDSDASEVSADSEIIRWLDLLEVEDERPSATLDAERAEDLPTAKSDVELVDTSSAASDFGDASSESSEFEEQQREAAVLFASHAEPTSHTSDEAEDMHEEADSPILVNEDSRVPEGGPPRRGWWGAVCHAVDSFLGQWEDLPIPWAEREMRERAAKLEQQHGPAAEETQRRQEQIRRAALYAAGLPQGLVDLECQAVTLSAERESPQATRAHDMPGDAKIDEPAALDFSVGVEADAPEPRELVFAVHVPSPEDGTVSKQVIESGNDDSPEGSWSATSSDEDSETPSSENSEASYASAKPAQSEVSEEALQTIDELPFANGPDDAPRADELVDNAFEDDTSWPAKLRAVRDEFERKHACMRQTRRAVEQLLVKRMQRELTDIDVAEQREGFSRDLASWTADEFRTRCKSDHDQIWHDLAADAWWHSRVLIRAERKQLLGLREAAQAQRDARWRDSERLGSLAAALHDRHDSGMVLSASISDGPDPQDGPVSSLNSTTLVHDVPEDEDATDAKPVRPARGPSSRARRVRHLCAKMPDPLQVDDVDPHEASEWDWMSAVNRRSARAEDRAYLQWRRSMQKARRKLWKSVSAALGARQGSAHLSREQRTRLAASAKVFDEACETASGRLWVARYLASLQLRDELRNVTRAFKDWRECTADPHELQESVSTDGEADCAPCVLSAQVLVEDLRAKAEAFDFDVGQYLEDRDQSNEAEFVYVPTRPTTPTLQELDAAPQPGNSPQPLTRQRWRPELLHNPLREEDVIVGLADEEDWDTYVQIRNTRAEKAAQRECRNELRAADRGLRAAERKIAEDERKGEYSPVNVWHTAQDDRCRASQTHVWTREAAQRKLHQRQQALARQLAEERAAIHAAFHPPPPPPTPSPSESSEPNVEARPFVGMALARQEPWERTFRARSDAEGLAVAGPLAPFRATAVPGAETRVCGFAPVLASSNGLEASNEDLGKARGLLSAQESLRGTRTCVSSAEHGKELTIASVIPPTARNRAPEPGDDVSVSQDSSDMQEKLAWNAARSADCVTNGGAGTARAEADEPATDVAADWVPVQRHEPGTRQDRKSLPTNPDAGQESCADEFEVDNLGRRVSHGHSGRRLENLGLMSEIQPKSEKENQEARDAPEPLAPTSPFPPTFTFAILSFSVGRPFAFSSPRASVPRQMADALLAEERESRPHTHLRFDVKVPPLVAQGATGRPDPVVSFHSVCFAPEQARYLMSRPRAYFAFGPLTGTLAVLPMSTAYVVHGSFRELRHITLDNVLVLWIPAEDALAATVVESTTCDIRMLDVCNRSQNLPADGFQLAAPASLAVLYVLCETDGLFREYPEYGLHRHMLTVVIFDLTGIPDHKAGLDRLIEGAKNDWPRKDSVSKKLFWPWEPDEAGFWEWLRDANKRPTAKDAPRPSPWPRAIGDRLSPLHDRFRGNLSTTTRLVFFRNPDGGQPLWFDEILDPMVEEMAEIDALMAAQGFLPAGEPMTVEERDATYHVLVTGRDGSVRRESQYVGARPRMTEEEWERWKRIDRLTQTVMHASMHRLQDERTDHKGGRFWCVRDLVAWTEANSTRGSRWIYRQYPSARSAFDPVRAPGAVIRHPATGASATPGPSAGASASPSRALDPRAPPYVPGQPWPPSITAHAAAALDNGADLDKIWEEAREKGVDGIDVGHSEDEPSASAEGGASQDMIVDALTPFVCRRVSQLEPAAVAARTARVLHITAAEPSIQMPRPPTPFIKSTHAVPLFGTPGMCPSPLELPPPFVTSPPSAPSSELYSPDFASPVSTRPLRVLGFDVHTWHSQMSISTRKTSPEISPRASRQASPVQSLTSEALGQLHELLGQVVAEQQSNAARLVLAEQDTLHEDQDPDEQVVQVWNQAFAANARAMLEEDVLSEMQSGTLVPTPEEGELPVVEEVDEEPAVHADPMDEAQDAARSSESSDSDSGMSSGQSASTGELSIEPYTSPLCAEDIRLGHARPDMTMEIDTRSSSPPFQQVRRSSRWPSTQASAQDTSNTQNQRGRVLALPNPRQALGQYQRSGRIGTLTLAGAVAIRNILVALLREELFDAVGAGLLRFVDDNRLLRNPATRGSMETIYPYNDTYGTPFLWAQEQIRLRQYIQFWKANNADGSQDERITRLERALHFRPGGRNGERDIRRLRQDDRLGPLGYGRDVVSHPPRGPMV</sequence>
<feature type="compositionally biased region" description="Low complexity" evidence="3">
    <location>
        <begin position="297"/>
        <end position="309"/>
    </location>
</feature>
<dbReference type="Gene3D" id="2.40.70.10">
    <property type="entry name" value="Acid Proteases"/>
    <property type="match status" value="1"/>
</dbReference>
<dbReference type="CDD" id="cd00303">
    <property type="entry name" value="retropepsin_like"/>
    <property type="match status" value="1"/>
</dbReference>
<feature type="region of interest" description="Disordered" evidence="3">
    <location>
        <begin position="576"/>
        <end position="700"/>
    </location>
</feature>
<feature type="region of interest" description="Disordered" evidence="3">
    <location>
        <begin position="2672"/>
        <end position="2692"/>
    </location>
</feature>
<feature type="region of interest" description="Disordered" evidence="3">
    <location>
        <begin position="397"/>
        <end position="429"/>
    </location>
</feature>
<feature type="region of interest" description="Disordered" evidence="3">
    <location>
        <begin position="1260"/>
        <end position="1318"/>
    </location>
</feature>
<organism evidence="5 6">
    <name type="scientific">Phanerochaete sordida</name>
    <dbReference type="NCBI Taxonomy" id="48140"/>
    <lineage>
        <taxon>Eukaryota</taxon>
        <taxon>Fungi</taxon>
        <taxon>Dikarya</taxon>
        <taxon>Basidiomycota</taxon>
        <taxon>Agaricomycotina</taxon>
        <taxon>Agaricomycetes</taxon>
        <taxon>Polyporales</taxon>
        <taxon>Phanerochaetaceae</taxon>
        <taxon>Phanerochaete</taxon>
    </lineage>
</organism>
<feature type="region of interest" description="Disordered" evidence="3">
    <location>
        <begin position="1732"/>
        <end position="1752"/>
    </location>
</feature>
<feature type="compositionally biased region" description="Low complexity" evidence="3">
    <location>
        <begin position="2937"/>
        <end position="2957"/>
    </location>
</feature>
<feature type="compositionally biased region" description="Low complexity" evidence="3">
    <location>
        <begin position="598"/>
        <end position="615"/>
    </location>
</feature>
<feature type="compositionally biased region" description="Basic and acidic residues" evidence="3">
    <location>
        <begin position="552"/>
        <end position="562"/>
    </location>
</feature>
<dbReference type="SUPFAM" id="SSF50630">
    <property type="entry name" value="Acid proteases"/>
    <property type="match status" value="1"/>
</dbReference>
<dbReference type="OrthoDB" id="2801991at2759"/>
<feature type="compositionally biased region" description="Basic residues" evidence="3">
    <location>
        <begin position="280"/>
        <end position="290"/>
    </location>
</feature>
<keyword evidence="6" id="KW-1185">Reference proteome</keyword>
<feature type="compositionally biased region" description="Low complexity" evidence="3">
    <location>
        <begin position="2605"/>
        <end position="2624"/>
    </location>
</feature>
<proteinExistence type="predicted"/>
<feature type="compositionally biased region" description="Low complexity" evidence="3">
    <location>
        <begin position="320"/>
        <end position="336"/>
    </location>
</feature>
<feature type="compositionally biased region" description="Basic and acidic residues" evidence="3">
    <location>
        <begin position="657"/>
        <end position="667"/>
    </location>
</feature>
<evidence type="ECO:0000313" key="5">
    <source>
        <dbReference type="EMBL" id="GJE97289.1"/>
    </source>
</evidence>
<feature type="compositionally biased region" description="Low complexity" evidence="3">
    <location>
        <begin position="529"/>
        <end position="541"/>
    </location>
</feature>
<feature type="compositionally biased region" description="Acidic residues" evidence="3">
    <location>
        <begin position="265"/>
        <end position="275"/>
    </location>
</feature>
<feature type="region of interest" description="Disordered" evidence="3">
    <location>
        <begin position="247"/>
        <end position="356"/>
    </location>
</feature>
<feature type="compositionally biased region" description="Polar residues" evidence="3">
    <location>
        <begin position="1499"/>
        <end position="1508"/>
    </location>
</feature>
<feature type="region of interest" description="Disordered" evidence="3">
    <location>
        <begin position="2000"/>
        <end position="2030"/>
    </location>
</feature>
<feature type="compositionally biased region" description="Basic and acidic residues" evidence="3">
    <location>
        <begin position="2069"/>
        <end position="2081"/>
    </location>
</feature>
<dbReference type="GO" id="GO:0006508">
    <property type="term" value="P:proteolysis"/>
    <property type="evidence" value="ECO:0007669"/>
    <property type="project" value="InterPro"/>
</dbReference>
<keyword evidence="2" id="KW-0175">Coiled coil</keyword>
<keyword evidence="1" id="KW-0378">Hydrolase</keyword>
<feature type="region of interest" description="Disordered" evidence="3">
    <location>
        <begin position="2986"/>
        <end position="3025"/>
    </location>
</feature>
<name>A0A9P3GN48_9APHY</name>
<evidence type="ECO:0000259" key="4">
    <source>
        <dbReference type="Pfam" id="PF13352"/>
    </source>
</evidence>
<dbReference type="PROSITE" id="PS00141">
    <property type="entry name" value="ASP_PROTEASE"/>
    <property type="match status" value="1"/>
</dbReference>
<dbReference type="PANTHER" id="PTHR45733">
    <property type="entry name" value="FORMIN-J"/>
    <property type="match status" value="1"/>
</dbReference>
<feature type="region of interest" description="Disordered" evidence="3">
    <location>
        <begin position="1040"/>
        <end position="1121"/>
    </location>
</feature>
<dbReference type="InterPro" id="IPR025165">
    <property type="entry name" value="DUF4100"/>
</dbReference>
<feature type="compositionally biased region" description="Pro residues" evidence="3">
    <location>
        <begin position="1880"/>
        <end position="1889"/>
    </location>
</feature>
<comment type="caution">
    <text evidence="5">The sequence shown here is derived from an EMBL/GenBank/DDBJ whole genome shotgun (WGS) entry which is preliminary data.</text>
</comment>
<feature type="region of interest" description="Disordered" evidence="3">
    <location>
        <begin position="1484"/>
        <end position="1535"/>
    </location>
</feature>
<feature type="region of interest" description="Disordered" evidence="3">
    <location>
        <begin position="1"/>
        <end position="57"/>
    </location>
</feature>
<feature type="compositionally biased region" description="Basic and acidic residues" evidence="3">
    <location>
        <begin position="677"/>
        <end position="691"/>
    </location>
</feature>
<evidence type="ECO:0000256" key="3">
    <source>
        <dbReference type="SAM" id="MobiDB-lite"/>
    </source>
</evidence>
<feature type="coiled-coil region" evidence="2">
    <location>
        <begin position="1796"/>
        <end position="1823"/>
    </location>
</feature>
<dbReference type="EMBL" id="BPQB01000070">
    <property type="protein sequence ID" value="GJE97289.1"/>
    <property type="molecule type" value="Genomic_DNA"/>
</dbReference>
<feature type="compositionally biased region" description="Low complexity" evidence="3">
    <location>
        <begin position="1064"/>
        <end position="1077"/>
    </location>
</feature>
<accession>A0A9P3GN48</accession>
<feature type="compositionally biased region" description="Polar residues" evidence="3">
    <location>
        <begin position="2991"/>
        <end position="3023"/>
    </location>
</feature>
<feature type="region of interest" description="Disordered" evidence="3">
    <location>
        <begin position="498"/>
        <end position="562"/>
    </location>
</feature>
<feature type="region of interest" description="Disordered" evidence="3">
    <location>
        <begin position="2927"/>
        <end position="2967"/>
    </location>
</feature>
<protein>
    <recommendedName>
        <fullName evidence="4">DUF4100 domain-containing protein</fullName>
    </recommendedName>
</protein>